<dbReference type="InterPro" id="IPR003700">
    <property type="entry name" value="Pantoate_hydroxy_MeTrfase"/>
</dbReference>
<dbReference type="NCBIfam" id="TIGR00222">
    <property type="entry name" value="panB"/>
    <property type="match status" value="1"/>
</dbReference>
<name>A0A6J6VK28_9ZZZZ</name>
<evidence type="ECO:0000313" key="5">
    <source>
        <dbReference type="EMBL" id="CAB4772821.1"/>
    </source>
</evidence>
<dbReference type="AlphaFoldDB" id="A0A6J6VK28"/>
<protein>
    <recommendedName>
        <fullName evidence="3">3-methyl-2-oxobutanoate hydroxymethyltransferase</fullName>
        <ecNumber evidence="3">2.1.2.11</ecNumber>
    </recommendedName>
</protein>
<keyword evidence="4" id="KW-0808">Transferase</keyword>
<dbReference type="NCBIfam" id="NF001452">
    <property type="entry name" value="PRK00311.1"/>
    <property type="match status" value="1"/>
</dbReference>
<dbReference type="EMBL" id="CAEZZU010000033">
    <property type="protein sequence ID" value="CAB4772821.1"/>
    <property type="molecule type" value="Genomic_DNA"/>
</dbReference>
<dbReference type="InterPro" id="IPR040442">
    <property type="entry name" value="Pyrv_kinase-like_dom_sf"/>
</dbReference>
<dbReference type="GO" id="GO:0015940">
    <property type="term" value="P:pantothenate biosynthetic process"/>
    <property type="evidence" value="ECO:0007669"/>
    <property type="project" value="InterPro"/>
</dbReference>
<organism evidence="5">
    <name type="scientific">freshwater metagenome</name>
    <dbReference type="NCBI Taxonomy" id="449393"/>
    <lineage>
        <taxon>unclassified sequences</taxon>
        <taxon>metagenomes</taxon>
        <taxon>ecological metagenomes</taxon>
    </lineage>
</organism>
<sequence length="297" mass="31790">MTTPTGQRRAITAPSIRARKGEEPLVMVTAYDAPSARVVDDAGVDMILVGDSLAMVVLGYDNTLQVTTDDMAHHVAAVARTKPHALIVGDLPWMSYHVSREETVRNAATLVRAGAGAVKLEGGRKRLDAIGAILDSEIPVMGHLGLTPQSVHAIGGYKVQGKQLDAARTIVDDAIALAEAGCFALVLECVPDGVARMVTDAIDIPTIGIGAGRHCDGQVLVYHDLLGLEDRKLPRFVRRYADIKGESTMAVAMFCDDVRAGSFPSSEETYHMTDQMPSELHLYSGDDAYARNIEVPG</sequence>
<dbReference type="GO" id="GO:0000287">
    <property type="term" value="F:magnesium ion binding"/>
    <property type="evidence" value="ECO:0007669"/>
    <property type="project" value="TreeGrafter"/>
</dbReference>
<dbReference type="CDD" id="cd06557">
    <property type="entry name" value="KPHMT-like"/>
    <property type="match status" value="1"/>
</dbReference>
<comment type="similarity">
    <text evidence="2">Belongs to the PanB family.</text>
</comment>
<dbReference type="PANTHER" id="PTHR20881">
    <property type="entry name" value="3-METHYL-2-OXOBUTANOATE HYDROXYMETHYLTRANSFERASE"/>
    <property type="match status" value="1"/>
</dbReference>
<evidence type="ECO:0000256" key="1">
    <source>
        <dbReference type="ARBA" id="ARBA00005033"/>
    </source>
</evidence>
<gene>
    <name evidence="5" type="ORF">UFOPK2925_00373</name>
</gene>
<dbReference type="PIRSF" id="PIRSF000388">
    <property type="entry name" value="Pantoate_hydroxy_MeTrfase"/>
    <property type="match status" value="1"/>
</dbReference>
<dbReference type="EC" id="2.1.2.11" evidence="3"/>
<proteinExistence type="inferred from homology"/>
<dbReference type="Pfam" id="PF02548">
    <property type="entry name" value="Pantoate_transf"/>
    <property type="match status" value="1"/>
</dbReference>
<dbReference type="HAMAP" id="MF_00156">
    <property type="entry name" value="PanB"/>
    <property type="match status" value="1"/>
</dbReference>
<dbReference type="GO" id="GO:0003864">
    <property type="term" value="F:3-methyl-2-oxobutanoate hydroxymethyltransferase activity"/>
    <property type="evidence" value="ECO:0007669"/>
    <property type="project" value="UniProtKB-EC"/>
</dbReference>
<dbReference type="PANTHER" id="PTHR20881:SF0">
    <property type="entry name" value="3-METHYL-2-OXOBUTANOATE HYDROXYMETHYLTRANSFERASE"/>
    <property type="match status" value="1"/>
</dbReference>
<accession>A0A6J6VK28</accession>
<dbReference type="Gene3D" id="3.20.20.60">
    <property type="entry name" value="Phosphoenolpyruvate-binding domains"/>
    <property type="match status" value="1"/>
</dbReference>
<dbReference type="InterPro" id="IPR015813">
    <property type="entry name" value="Pyrv/PenolPyrv_kinase-like_dom"/>
</dbReference>
<dbReference type="SUPFAM" id="SSF51621">
    <property type="entry name" value="Phosphoenolpyruvate/pyruvate domain"/>
    <property type="match status" value="1"/>
</dbReference>
<evidence type="ECO:0000256" key="3">
    <source>
        <dbReference type="ARBA" id="ARBA00012618"/>
    </source>
</evidence>
<evidence type="ECO:0000256" key="4">
    <source>
        <dbReference type="ARBA" id="ARBA00022679"/>
    </source>
</evidence>
<reference evidence="5" key="1">
    <citation type="submission" date="2020-05" db="EMBL/GenBank/DDBJ databases">
        <authorList>
            <person name="Chiriac C."/>
            <person name="Salcher M."/>
            <person name="Ghai R."/>
            <person name="Kavagutti S V."/>
        </authorList>
    </citation>
    <scope>NUCLEOTIDE SEQUENCE</scope>
</reference>
<dbReference type="FunFam" id="3.20.20.60:FF:000003">
    <property type="entry name" value="3-methyl-2-oxobutanoate hydroxymethyltransferase"/>
    <property type="match status" value="1"/>
</dbReference>
<evidence type="ECO:0000256" key="2">
    <source>
        <dbReference type="ARBA" id="ARBA00008676"/>
    </source>
</evidence>
<comment type="pathway">
    <text evidence="1">Cofactor biosynthesis; (R)-pantothenate biosynthesis; (R)-pantoate from 3-methyl-2-oxobutanoate: step 1/2.</text>
</comment>